<keyword evidence="5" id="KW-0716">Sensory transduction</keyword>
<dbReference type="RefSeq" id="WP_202835544.1">
    <property type="nucleotide sequence ID" value="NZ_JAETWB010000060.1"/>
</dbReference>
<dbReference type="InterPro" id="IPR000014">
    <property type="entry name" value="PAS"/>
</dbReference>
<keyword evidence="12" id="KW-0067">ATP-binding</keyword>
<evidence type="ECO:0000256" key="14">
    <source>
        <dbReference type="ARBA" id="ARBA00023026"/>
    </source>
</evidence>
<evidence type="ECO:0000256" key="7">
    <source>
        <dbReference type="ARBA" id="ARBA00022643"/>
    </source>
</evidence>
<dbReference type="SMART" id="SM00911">
    <property type="entry name" value="HWE_HK"/>
    <property type="match status" value="1"/>
</dbReference>
<keyword evidence="8" id="KW-0808">Transferase</keyword>
<evidence type="ECO:0000256" key="16">
    <source>
        <dbReference type="SAM" id="Coils"/>
    </source>
</evidence>
<dbReference type="PROSITE" id="PS50112">
    <property type="entry name" value="PAS"/>
    <property type="match status" value="1"/>
</dbReference>
<keyword evidence="16" id="KW-0175">Coiled coil</keyword>
<evidence type="ECO:0000256" key="2">
    <source>
        <dbReference type="ARBA" id="ARBA00012438"/>
    </source>
</evidence>
<dbReference type="Pfam" id="PF08447">
    <property type="entry name" value="PAS_3"/>
    <property type="match status" value="2"/>
</dbReference>
<dbReference type="SUPFAM" id="SSF55874">
    <property type="entry name" value="ATPase domain of HSP90 chaperone/DNA topoisomerase II/histidine kinase"/>
    <property type="match status" value="1"/>
</dbReference>
<evidence type="ECO:0000256" key="4">
    <source>
        <dbReference type="ARBA" id="ARBA00022553"/>
    </source>
</evidence>
<keyword evidence="14" id="KW-0843">Virulence</keyword>
<accession>A0ABS1UGD4</accession>
<feature type="domain" description="PAS" evidence="17">
    <location>
        <begin position="227"/>
        <end position="300"/>
    </location>
</feature>
<dbReference type="InterPro" id="IPR011102">
    <property type="entry name" value="Sig_transdc_His_kinase_HWE"/>
</dbReference>
<evidence type="ECO:0000256" key="3">
    <source>
        <dbReference type="ARBA" id="ARBA00022543"/>
    </source>
</evidence>
<keyword evidence="11" id="KW-0418">Kinase</keyword>
<organism evidence="19 20">
    <name type="scientific">Belnapia arida</name>
    <dbReference type="NCBI Taxonomy" id="2804533"/>
    <lineage>
        <taxon>Bacteria</taxon>
        <taxon>Pseudomonadati</taxon>
        <taxon>Pseudomonadota</taxon>
        <taxon>Alphaproteobacteria</taxon>
        <taxon>Acetobacterales</taxon>
        <taxon>Roseomonadaceae</taxon>
        <taxon>Belnapia</taxon>
    </lineage>
</organism>
<dbReference type="CDD" id="cd00130">
    <property type="entry name" value="PAS"/>
    <property type="match status" value="2"/>
</dbReference>
<feature type="domain" description="PAC" evidence="18">
    <location>
        <begin position="174"/>
        <end position="226"/>
    </location>
</feature>
<dbReference type="SMART" id="SM00086">
    <property type="entry name" value="PAC"/>
    <property type="match status" value="2"/>
</dbReference>
<dbReference type="PANTHER" id="PTHR41523">
    <property type="entry name" value="TWO-COMPONENT SYSTEM SENSOR PROTEIN"/>
    <property type="match status" value="1"/>
</dbReference>
<dbReference type="SUPFAM" id="SSF55785">
    <property type="entry name" value="PYP-like sensor domain (PAS domain)"/>
    <property type="match status" value="2"/>
</dbReference>
<protein>
    <recommendedName>
        <fullName evidence="2">histidine kinase</fullName>
        <ecNumber evidence="2">2.7.13.3</ecNumber>
    </recommendedName>
</protein>
<keyword evidence="6" id="KW-0285">Flavoprotein</keyword>
<evidence type="ECO:0000256" key="15">
    <source>
        <dbReference type="ARBA" id="ARBA00023170"/>
    </source>
</evidence>
<dbReference type="InterPro" id="IPR000700">
    <property type="entry name" value="PAS-assoc_C"/>
</dbReference>
<keyword evidence="15" id="KW-0675">Receptor</keyword>
<evidence type="ECO:0000256" key="11">
    <source>
        <dbReference type="ARBA" id="ARBA00022777"/>
    </source>
</evidence>
<keyword evidence="13" id="KW-0157">Chromophore</keyword>
<evidence type="ECO:0000313" key="20">
    <source>
        <dbReference type="Proteomes" id="UP000660885"/>
    </source>
</evidence>
<sequence length="553" mass="61107">MAAKLRSDRDGRWRAVAEALQAKLDSAERELARLGGVRLEGRLATAEARHAAVTTLAEELHVANDELRAQREELTRANDGLARANQQLERRVAERTAELADANAMLRAATDTMPHLVWSSHPGGAWLDANRRWTEHTGQTAEKAAGFGWLDPVHPDDRDRVLEAWRVAAANGELWVEHRLRGRDGTYERFETRGLPLQGREGASKLWFGTSTNVEQARRAEVALRESEARFRDFAEATADVLWVVDAETQRLEYLSPAFEAVWGTPRTEVMDDLGRWAGMLHPEDRARVLEALPTALAGGRVDTEYRIVRPADGQVRWVRDVGFPVRDAEGRVRRVAGLARDVTARKEAEAGQRLLLRELNHRVKNTLASVQSIAAQTARVGGTAADFRAAFQARLAALAAAHDLLTQEAWQGIPLAEVARRTLAPHGAREARADRVSTDGPEVWLRPEAAIALHLALHELATNAAKYGALSAPSGRVEVSWQITGQGDLLEVHWRERGGPPVRPPARRGFGSRLLERGLVHQFRAEAELIFAPAGVEYRLRAPLSAGLKRSG</sequence>
<keyword evidence="20" id="KW-1185">Reference proteome</keyword>
<dbReference type="SMART" id="SM00091">
    <property type="entry name" value="PAS"/>
    <property type="match status" value="2"/>
</dbReference>
<gene>
    <name evidence="19" type="ORF">JMJ56_30620</name>
</gene>
<keyword evidence="4" id="KW-0597">Phosphoprotein</keyword>
<dbReference type="Proteomes" id="UP000660885">
    <property type="component" value="Unassembled WGS sequence"/>
</dbReference>
<dbReference type="InterPro" id="IPR035965">
    <property type="entry name" value="PAS-like_dom_sf"/>
</dbReference>
<dbReference type="Pfam" id="PF07536">
    <property type="entry name" value="HWE_HK"/>
    <property type="match status" value="1"/>
</dbReference>
<reference evidence="19 20" key="1">
    <citation type="submission" date="2021-01" db="EMBL/GenBank/DDBJ databases">
        <title>Belnapia mucosa sp. nov. and Belnapia arida sp. nov., isolated from the Tabernas Desert (Almeria, Spain).</title>
        <authorList>
            <person name="Molina-Menor E."/>
            <person name="Vidal-Verdu A."/>
            <person name="Calonge A."/>
            <person name="Satari L."/>
            <person name="Pereto J."/>
            <person name="Porcar M."/>
        </authorList>
    </citation>
    <scope>NUCLEOTIDE SEQUENCE [LARGE SCALE GENOMIC DNA]</scope>
    <source>
        <strain evidence="19 20">T18</strain>
    </source>
</reference>
<evidence type="ECO:0000256" key="13">
    <source>
        <dbReference type="ARBA" id="ARBA00022991"/>
    </source>
</evidence>
<dbReference type="EC" id="2.7.13.3" evidence="2"/>
<feature type="domain" description="PAC" evidence="18">
    <location>
        <begin position="302"/>
        <end position="355"/>
    </location>
</feature>
<evidence type="ECO:0000256" key="12">
    <source>
        <dbReference type="ARBA" id="ARBA00022840"/>
    </source>
</evidence>
<proteinExistence type="predicted"/>
<evidence type="ECO:0000256" key="6">
    <source>
        <dbReference type="ARBA" id="ARBA00022630"/>
    </source>
</evidence>
<evidence type="ECO:0000256" key="1">
    <source>
        <dbReference type="ARBA" id="ARBA00000085"/>
    </source>
</evidence>
<comment type="caution">
    <text evidence="19">The sequence shown here is derived from an EMBL/GenBank/DDBJ whole genome shotgun (WGS) entry which is preliminary data.</text>
</comment>
<dbReference type="InterPro" id="IPR001610">
    <property type="entry name" value="PAC"/>
</dbReference>
<keyword evidence="7" id="KW-0288">FMN</keyword>
<dbReference type="Gene3D" id="3.30.565.10">
    <property type="entry name" value="Histidine kinase-like ATPase, C-terminal domain"/>
    <property type="match status" value="1"/>
</dbReference>
<name>A0ABS1UGD4_9PROT</name>
<keyword evidence="9" id="KW-0677">Repeat</keyword>
<evidence type="ECO:0000256" key="8">
    <source>
        <dbReference type="ARBA" id="ARBA00022679"/>
    </source>
</evidence>
<evidence type="ECO:0000259" key="17">
    <source>
        <dbReference type="PROSITE" id="PS50112"/>
    </source>
</evidence>
<dbReference type="PANTHER" id="PTHR41523:SF7">
    <property type="entry name" value="HISTIDINE KINASE"/>
    <property type="match status" value="1"/>
</dbReference>
<evidence type="ECO:0000256" key="5">
    <source>
        <dbReference type="ARBA" id="ARBA00022606"/>
    </source>
</evidence>
<dbReference type="InterPro" id="IPR036890">
    <property type="entry name" value="HATPase_C_sf"/>
</dbReference>
<evidence type="ECO:0000313" key="19">
    <source>
        <dbReference type="EMBL" id="MBL6082331.1"/>
    </source>
</evidence>
<feature type="coiled-coil region" evidence="16">
    <location>
        <begin position="17"/>
        <end position="105"/>
    </location>
</feature>
<keyword evidence="3" id="KW-0600">Photoreceptor protein</keyword>
<dbReference type="EMBL" id="JAETWB010000060">
    <property type="protein sequence ID" value="MBL6082331.1"/>
    <property type="molecule type" value="Genomic_DNA"/>
</dbReference>
<dbReference type="Gene3D" id="3.30.450.20">
    <property type="entry name" value="PAS domain"/>
    <property type="match status" value="2"/>
</dbReference>
<dbReference type="NCBIfam" id="TIGR00229">
    <property type="entry name" value="sensory_box"/>
    <property type="match status" value="2"/>
</dbReference>
<evidence type="ECO:0000256" key="9">
    <source>
        <dbReference type="ARBA" id="ARBA00022737"/>
    </source>
</evidence>
<evidence type="ECO:0000259" key="18">
    <source>
        <dbReference type="PROSITE" id="PS50113"/>
    </source>
</evidence>
<comment type="catalytic activity">
    <reaction evidence="1">
        <text>ATP + protein L-histidine = ADP + protein N-phospho-L-histidine.</text>
        <dbReference type="EC" id="2.7.13.3"/>
    </reaction>
</comment>
<dbReference type="PROSITE" id="PS50113">
    <property type="entry name" value="PAC"/>
    <property type="match status" value="2"/>
</dbReference>
<evidence type="ECO:0000256" key="10">
    <source>
        <dbReference type="ARBA" id="ARBA00022741"/>
    </source>
</evidence>
<keyword evidence="10" id="KW-0547">Nucleotide-binding</keyword>
<dbReference type="InterPro" id="IPR013655">
    <property type="entry name" value="PAS_fold_3"/>
</dbReference>